<dbReference type="Gene3D" id="1.10.1200.20">
    <property type="entry name" value="Colicin E immunity protein"/>
    <property type="match status" value="1"/>
</dbReference>
<dbReference type="RefSeq" id="WP_116061358.1">
    <property type="nucleotide sequence ID" value="NZ_QRDZ01000010.1"/>
</dbReference>
<dbReference type="EMBL" id="QRDZ01000010">
    <property type="protein sequence ID" value="RED76891.1"/>
    <property type="molecule type" value="Genomic_DNA"/>
</dbReference>
<keyword evidence="4" id="KW-1185">Reference proteome</keyword>
<evidence type="ECO:0000256" key="2">
    <source>
        <dbReference type="ARBA" id="ARBA00023025"/>
    </source>
</evidence>
<dbReference type="Pfam" id="PF01320">
    <property type="entry name" value="Colicin_Pyocin"/>
    <property type="match status" value="1"/>
</dbReference>
<dbReference type="SUPFAM" id="SSF47345">
    <property type="entry name" value="Colicin E immunity proteins"/>
    <property type="match status" value="1"/>
</dbReference>
<dbReference type="Proteomes" id="UP000256977">
    <property type="component" value="Unassembled WGS sequence"/>
</dbReference>
<keyword evidence="2" id="KW-0079">Bacteriocin immunity</keyword>
<accession>A0A3D9JRX9</accession>
<comment type="caution">
    <text evidence="3">The sequence shown here is derived from an EMBL/GenBank/DDBJ whole genome shotgun (WGS) entry which is preliminary data.</text>
</comment>
<evidence type="ECO:0000256" key="1">
    <source>
        <dbReference type="ARBA" id="ARBA00009346"/>
    </source>
</evidence>
<protein>
    <submittedName>
        <fullName evidence="3">Colicin immunity protein/pyocin immunity protein</fullName>
    </submittedName>
</protein>
<evidence type="ECO:0000313" key="4">
    <source>
        <dbReference type="Proteomes" id="UP000256977"/>
    </source>
</evidence>
<organism evidence="3 4">
    <name type="scientific">Cohnella phaseoli</name>
    <dbReference type="NCBI Taxonomy" id="456490"/>
    <lineage>
        <taxon>Bacteria</taxon>
        <taxon>Bacillati</taxon>
        <taxon>Bacillota</taxon>
        <taxon>Bacilli</taxon>
        <taxon>Bacillales</taxon>
        <taxon>Paenibacillaceae</taxon>
        <taxon>Cohnella</taxon>
    </lineage>
</organism>
<dbReference type="InterPro" id="IPR035900">
    <property type="entry name" value="Colicin_E_sf"/>
</dbReference>
<dbReference type="GO" id="GO:0030153">
    <property type="term" value="P:bacteriocin immunity"/>
    <property type="evidence" value="ECO:0007669"/>
    <property type="project" value="UniProtKB-KW"/>
</dbReference>
<evidence type="ECO:0000313" key="3">
    <source>
        <dbReference type="EMBL" id="RED76891.1"/>
    </source>
</evidence>
<proteinExistence type="inferred from homology"/>
<dbReference type="AlphaFoldDB" id="A0A3D9JRX9"/>
<name>A0A3D9JRX9_9BACL</name>
<sequence length="70" mass="8154">MKALGKEELIELVRKIMNVEGSEEEIDHMLELLKYSVPHPEVSDLIYWNENELTAEQVVEQALSYKPIQL</sequence>
<dbReference type="OrthoDB" id="6555806at2"/>
<gene>
    <name evidence="3" type="ORF">DFP98_110110</name>
</gene>
<comment type="similarity">
    <text evidence="1">Belongs to the colicins ColE2/ColE8/ColE9 and pyocins S1/S2 family.</text>
</comment>
<dbReference type="InterPro" id="IPR000290">
    <property type="entry name" value="Colicin_pyocin"/>
</dbReference>
<dbReference type="GO" id="GO:0015643">
    <property type="term" value="F:toxic substance binding"/>
    <property type="evidence" value="ECO:0007669"/>
    <property type="project" value="InterPro"/>
</dbReference>
<reference evidence="3 4" key="1">
    <citation type="submission" date="2018-07" db="EMBL/GenBank/DDBJ databases">
        <title>Genomic Encyclopedia of Type Strains, Phase III (KMG-III): the genomes of soil and plant-associated and newly described type strains.</title>
        <authorList>
            <person name="Whitman W."/>
        </authorList>
    </citation>
    <scope>NUCLEOTIDE SEQUENCE [LARGE SCALE GENOMIC DNA]</scope>
    <source>
        <strain evidence="3 4">CECT 7287</strain>
    </source>
</reference>